<name>A0A2Z6S5N1_9GLOM</name>
<dbReference type="Proteomes" id="UP000615446">
    <property type="component" value="Unassembled WGS sequence"/>
</dbReference>
<organism evidence="2 4">
    <name type="scientific">Rhizophagus clarus</name>
    <dbReference type="NCBI Taxonomy" id="94130"/>
    <lineage>
        <taxon>Eukaryota</taxon>
        <taxon>Fungi</taxon>
        <taxon>Fungi incertae sedis</taxon>
        <taxon>Mucoromycota</taxon>
        <taxon>Glomeromycotina</taxon>
        <taxon>Glomeromycetes</taxon>
        <taxon>Glomerales</taxon>
        <taxon>Glomeraceae</taxon>
        <taxon>Rhizophagus</taxon>
    </lineage>
</organism>
<dbReference type="AlphaFoldDB" id="A0A2Z6S5N1"/>
<accession>A0A2Z6S5N1</accession>
<dbReference type="EMBL" id="BLAL01000229">
    <property type="protein sequence ID" value="GES93736.1"/>
    <property type="molecule type" value="Genomic_DNA"/>
</dbReference>
<dbReference type="EMBL" id="BEXD01004405">
    <property type="protein sequence ID" value="GBC10668.1"/>
    <property type="molecule type" value="Genomic_DNA"/>
</dbReference>
<dbReference type="OrthoDB" id="2391757at2759"/>
<evidence type="ECO:0000313" key="2">
    <source>
        <dbReference type="EMBL" id="GBC10668.1"/>
    </source>
</evidence>
<protein>
    <submittedName>
        <fullName evidence="2">Uncharacterized protein</fullName>
    </submittedName>
</protein>
<keyword evidence="1" id="KW-0175">Coiled coil</keyword>
<evidence type="ECO:0000313" key="3">
    <source>
        <dbReference type="EMBL" id="GES93736.1"/>
    </source>
</evidence>
<dbReference type="Proteomes" id="UP000247702">
    <property type="component" value="Unassembled WGS sequence"/>
</dbReference>
<reference evidence="2 4" key="1">
    <citation type="submission" date="2017-11" db="EMBL/GenBank/DDBJ databases">
        <title>The genome of Rhizophagus clarus HR1 reveals common genetic basis of auxotrophy among arbuscular mycorrhizal fungi.</title>
        <authorList>
            <person name="Kobayashi Y."/>
        </authorList>
    </citation>
    <scope>NUCLEOTIDE SEQUENCE [LARGE SCALE GENOMIC DNA]</scope>
    <source>
        <strain evidence="2 4">HR1</strain>
    </source>
</reference>
<evidence type="ECO:0000256" key="1">
    <source>
        <dbReference type="SAM" id="Coils"/>
    </source>
</evidence>
<gene>
    <name evidence="3" type="ORF">RCL2_002048300</name>
    <name evidence="2" type="ORF">RclHR1_09810002</name>
</gene>
<feature type="coiled-coil region" evidence="1">
    <location>
        <begin position="95"/>
        <end position="122"/>
    </location>
</feature>
<reference evidence="3" key="2">
    <citation type="submission" date="2019-10" db="EMBL/GenBank/DDBJ databases">
        <title>Conservation and host-specific expression of non-tandemly repeated heterogenous ribosome RNA gene in arbuscular mycorrhizal fungi.</title>
        <authorList>
            <person name="Maeda T."/>
            <person name="Kobayashi Y."/>
            <person name="Nakagawa T."/>
            <person name="Ezawa T."/>
            <person name="Yamaguchi K."/>
            <person name="Bino T."/>
            <person name="Nishimoto Y."/>
            <person name="Shigenobu S."/>
            <person name="Kawaguchi M."/>
        </authorList>
    </citation>
    <scope>NUCLEOTIDE SEQUENCE</scope>
    <source>
        <strain evidence="3">HR1</strain>
    </source>
</reference>
<sequence>MTNIYTLKNINNKGDGSFRGIGQRLGGSYEQELKEKLYSALISKAEINDLSEKLLVKYLEREKESQRTYADIGNKISQLNASSIKKASSVDKIQILSLETEIRELEGKLEDLKLNQSFHNSNKGDLNSKEYTIECIEKGIEETHEITSWKLDDLFSARLNLTKENSRLREIITKKDNKIADLSNPPLPPMNDSSQKLPGWVSDNLRPLVYKLSLENKVMELNKRFVKENILEALQELLPQNEMISKSRVSTETISQVESLPNQFIHS</sequence>
<comment type="caution">
    <text evidence="2">The sequence shown here is derived from an EMBL/GenBank/DDBJ whole genome shotgun (WGS) entry which is preliminary data.</text>
</comment>
<evidence type="ECO:0000313" key="4">
    <source>
        <dbReference type="Proteomes" id="UP000247702"/>
    </source>
</evidence>
<proteinExistence type="predicted"/>
<keyword evidence="4" id="KW-1185">Reference proteome</keyword>